<evidence type="ECO:0000256" key="1">
    <source>
        <dbReference type="SAM" id="SignalP"/>
    </source>
</evidence>
<proteinExistence type="predicted"/>
<evidence type="ECO:0000313" key="3">
    <source>
        <dbReference type="Proteomes" id="UP001331761"/>
    </source>
</evidence>
<gene>
    <name evidence="2" type="ORF">GCK32_010831</name>
</gene>
<dbReference type="AlphaFoldDB" id="A0AAN8EZ17"/>
<protein>
    <submittedName>
        <fullName evidence="2">ShKT domain-containing protein</fullName>
    </submittedName>
</protein>
<sequence length="223" mass="25492">MMRLLWLSHILVIASSRSVVEHISDGEVVFHRLFVSEHKLTQDELNSYLKAMERHPDYVPKEVQRIFQQLAPRTTSDLLAFVNEVREGYVDLSADSHRIVSLIETRMPQLGENVNAALSMLLSTIRKMRPTSKASFHKYWIMFLESMSAPATLRSVFLAAFFSELLHSYATADASVQKEIYELSPETDQLLQSEFAKTFVKAAKEFASGDSKRKFLLGEQDVF</sequence>
<comment type="caution">
    <text evidence="2">The sequence shown here is derived from an EMBL/GenBank/DDBJ whole genome shotgun (WGS) entry which is preliminary data.</text>
</comment>
<keyword evidence="3" id="KW-1185">Reference proteome</keyword>
<organism evidence="2 3">
    <name type="scientific">Trichostrongylus colubriformis</name>
    <name type="common">Black scour worm</name>
    <dbReference type="NCBI Taxonomy" id="6319"/>
    <lineage>
        <taxon>Eukaryota</taxon>
        <taxon>Metazoa</taxon>
        <taxon>Ecdysozoa</taxon>
        <taxon>Nematoda</taxon>
        <taxon>Chromadorea</taxon>
        <taxon>Rhabditida</taxon>
        <taxon>Rhabditina</taxon>
        <taxon>Rhabditomorpha</taxon>
        <taxon>Strongyloidea</taxon>
        <taxon>Trichostrongylidae</taxon>
        <taxon>Trichostrongylus</taxon>
    </lineage>
</organism>
<accession>A0AAN8EZ17</accession>
<dbReference type="Proteomes" id="UP001331761">
    <property type="component" value="Unassembled WGS sequence"/>
</dbReference>
<name>A0AAN8EZ17_TRICO</name>
<feature type="signal peptide" evidence="1">
    <location>
        <begin position="1"/>
        <end position="16"/>
    </location>
</feature>
<dbReference type="EMBL" id="WIXE01019683">
    <property type="protein sequence ID" value="KAK5969836.1"/>
    <property type="molecule type" value="Genomic_DNA"/>
</dbReference>
<feature type="chain" id="PRO_5042827476" evidence="1">
    <location>
        <begin position="17"/>
        <end position="223"/>
    </location>
</feature>
<reference evidence="2 3" key="1">
    <citation type="submission" date="2019-10" db="EMBL/GenBank/DDBJ databases">
        <title>Assembly and Annotation for the nematode Trichostrongylus colubriformis.</title>
        <authorList>
            <person name="Martin J."/>
        </authorList>
    </citation>
    <scope>NUCLEOTIDE SEQUENCE [LARGE SCALE GENOMIC DNA]</scope>
    <source>
        <strain evidence="2">G859</strain>
        <tissue evidence="2">Whole worm</tissue>
    </source>
</reference>
<keyword evidence="1" id="KW-0732">Signal</keyword>
<evidence type="ECO:0000313" key="2">
    <source>
        <dbReference type="EMBL" id="KAK5969836.1"/>
    </source>
</evidence>